<gene>
    <name evidence="10" type="primary">Gpr83_0</name>
    <name evidence="10" type="ORF">GTO93_0003004</name>
</gene>
<feature type="transmembrane region" description="Helical" evidence="8">
    <location>
        <begin position="12"/>
        <end position="33"/>
    </location>
</feature>
<evidence type="ECO:0000256" key="5">
    <source>
        <dbReference type="ARBA" id="ARBA00023136"/>
    </source>
</evidence>
<evidence type="ECO:0000256" key="8">
    <source>
        <dbReference type="SAM" id="Phobius"/>
    </source>
</evidence>
<dbReference type="PANTHER" id="PTHR24238:SF57">
    <property type="entry name" value="G-PROTEIN COUPLED RECEPTOR 83"/>
    <property type="match status" value="1"/>
</dbReference>
<keyword evidence="4" id="KW-0297">G-protein coupled receptor</keyword>
<dbReference type="EMBL" id="JAAWVQ010062849">
    <property type="protein sequence ID" value="MBN3276821.1"/>
    <property type="molecule type" value="Genomic_DNA"/>
</dbReference>
<comment type="subcellular location">
    <subcellularLocation>
        <location evidence="1">Membrane</location>
        <topology evidence="1">Multi-pass membrane protein</topology>
    </subcellularLocation>
</comment>
<reference evidence="10" key="1">
    <citation type="journal article" date="2021" name="Cell">
        <title>Tracing the genetic footprints of vertebrate landing in non-teleost ray-finned fishes.</title>
        <authorList>
            <person name="Bi X."/>
            <person name="Wang K."/>
            <person name="Yang L."/>
            <person name="Pan H."/>
            <person name="Jiang H."/>
            <person name="Wei Q."/>
            <person name="Fang M."/>
            <person name="Yu H."/>
            <person name="Zhu C."/>
            <person name="Cai Y."/>
            <person name="He Y."/>
            <person name="Gan X."/>
            <person name="Zeng H."/>
            <person name="Yu D."/>
            <person name="Zhu Y."/>
            <person name="Jiang H."/>
            <person name="Qiu Q."/>
            <person name="Yang H."/>
            <person name="Zhang Y.E."/>
            <person name="Wang W."/>
            <person name="Zhu M."/>
            <person name="He S."/>
            <person name="Zhang G."/>
        </authorList>
    </citation>
    <scope>NUCLEOTIDE SEQUENCE</scope>
    <source>
        <strain evidence="10">Pddl_001</strain>
    </source>
</reference>
<feature type="non-terminal residue" evidence="10">
    <location>
        <position position="1"/>
    </location>
</feature>
<dbReference type="InterPro" id="IPR000276">
    <property type="entry name" value="GPCR_Rhodpsn"/>
</dbReference>
<dbReference type="InterPro" id="IPR017452">
    <property type="entry name" value="GPCR_Rhodpsn_7TM"/>
</dbReference>
<protein>
    <submittedName>
        <fullName evidence="10">GPR83 protein</fullName>
    </submittedName>
</protein>
<dbReference type="Pfam" id="PF00001">
    <property type="entry name" value="7tm_1"/>
    <property type="match status" value="1"/>
</dbReference>
<keyword evidence="2 8" id="KW-0812">Transmembrane</keyword>
<keyword evidence="3 8" id="KW-1133">Transmembrane helix</keyword>
<evidence type="ECO:0000259" key="9">
    <source>
        <dbReference type="PROSITE" id="PS50262"/>
    </source>
</evidence>
<dbReference type="PANTHER" id="PTHR24238">
    <property type="entry name" value="G-PROTEIN COUPLED RECEPTOR"/>
    <property type="match status" value="1"/>
</dbReference>
<evidence type="ECO:0000256" key="1">
    <source>
        <dbReference type="ARBA" id="ARBA00004141"/>
    </source>
</evidence>
<dbReference type="Gene3D" id="1.20.1070.10">
    <property type="entry name" value="Rhodopsin 7-helix transmembrane proteins"/>
    <property type="match status" value="1"/>
</dbReference>
<evidence type="ECO:0000256" key="6">
    <source>
        <dbReference type="ARBA" id="ARBA00023170"/>
    </source>
</evidence>
<organism evidence="10 11">
    <name type="scientific">Polyodon spathula</name>
    <name type="common">North American paddlefish</name>
    <name type="synonym">Squalus spathula</name>
    <dbReference type="NCBI Taxonomy" id="7913"/>
    <lineage>
        <taxon>Eukaryota</taxon>
        <taxon>Metazoa</taxon>
        <taxon>Chordata</taxon>
        <taxon>Craniata</taxon>
        <taxon>Vertebrata</taxon>
        <taxon>Euteleostomi</taxon>
        <taxon>Actinopterygii</taxon>
        <taxon>Chondrostei</taxon>
        <taxon>Acipenseriformes</taxon>
        <taxon>Polyodontidae</taxon>
        <taxon>Polyodon</taxon>
    </lineage>
</organism>
<evidence type="ECO:0000313" key="10">
    <source>
        <dbReference type="EMBL" id="MBN3276821.1"/>
    </source>
</evidence>
<keyword evidence="11" id="KW-1185">Reference proteome</keyword>
<feature type="non-terminal residue" evidence="10">
    <location>
        <position position="144"/>
    </location>
</feature>
<keyword evidence="5 8" id="KW-0472">Membrane</keyword>
<feature type="transmembrane region" description="Helical" evidence="8">
    <location>
        <begin position="68"/>
        <end position="89"/>
    </location>
</feature>
<evidence type="ECO:0000256" key="4">
    <source>
        <dbReference type="ARBA" id="ARBA00023040"/>
    </source>
</evidence>
<evidence type="ECO:0000256" key="7">
    <source>
        <dbReference type="ARBA" id="ARBA00023224"/>
    </source>
</evidence>
<dbReference type="PROSITE" id="PS51257">
    <property type="entry name" value="PROKAR_LIPOPROTEIN"/>
    <property type="match status" value="1"/>
</dbReference>
<feature type="domain" description="G-protein coupled receptors family 1 profile" evidence="9">
    <location>
        <begin position="1"/>
        <end position="144"/>
    </location>
</feature>
<sequence length="144" mass="16187">MHPLKLHATAAHGIICISFIWIMASCFSLPHTIYQKLMHFDLGQNNTRQLCLPDFPAPSDLYCKYLDLVTFIILYVVPLLVITVAYTIVSKRLWWHNDVEDDTCEMVLGGLYCISVASAGLANGSKCLTASGKWEYPFQDTKGK</sequence>
<evidence type="ECO:0000256" key="2">
    <source>
        <dbReference type="ARBA" id="ARBA00022692"/>
    </source>
</evidence>
<accession>A0ABS2XRW7</accession>
<dbReference type="Proteomes" id="UP001166093">
    <property type="component" value="Unassembled WGS sequence"/>
</dbReference>
<dbReference type="SUPFAM" id="SSF81321">
    <property type="entry name" value="Family A G protein-coupled receptor-like"/>
    <property type="match status" value="1"/>
</dbReference>
<dbReference type="PROSITE" id="PS50262">
    <property type="entry name" value="G_PROTEIN_RECEP_F1_2"/>
    <property type="match status" value="1"/>
</dbReference>
<keyword evidence="7" id="KW-0807">Transducer</keyword>
<proteinExistence type="predicted"/>
<evidence type="ECO:0000256" key="3">
    <source>
        <dbReference type="ARBA" id="ARBA00022989"/>
    </source>
</evidence>
<comment type="caution">
    <text evidence="10">The sequence shown here is derived from an EMBL/GenBank/DDBJ whole genome shotgun (WGS) entry which is preliminary data.</text>
</comment>
<keyword evidence="6" id="KW-0675">Receptor</keyword>
<evidence type="ECO:0000313" key="11">
    <source>
        <dbReference type="Proteomes" id="UP001166093"/>
    </source>
</evidence>
<name>A0ABS2XRW7_POLSP</name>